<name>A0A060RLC6_9STRE</name>
<accession>A0A060RLC6</accession>
<dbReference type="Gene3D" id="1.10.287.1080">
    <property type="entry name" value="MazG-like"/>
    <property type="match status" value="1"/>
</dbReference>
<evidence type="ECO:0000313" key="2">
    <source>
        <dbReference type="EMBL" id="MBE6164588.1"/>
    </source>
</evidence>
<sequence>MLLEELLQRSQSIREAYHQLEKHHHGSEWSIEEDLLAMTNDVGNVARLVMTKGGRYYDETPYQLEPKLAELIWWVVELSQRLDIDIQEALEQFLSDKEQLLKINDDKGE</sequence>
<evidence type="ECO:0000313" key="3">
    <source>
        <dbReference type="Proteomes" id="UP000027584"/>
    </source>
</evidence>
<comment type="caution">
    <text evidence="1">The sequence shown here is derived from an EMBL/GenBank/DDBJ whole genome shotgun (WGS) entry which is preliminary data.</text>
</comment>
<gene>
    <name evidence="1" type="ORF">BN963_SGAL_01899</name>
    <name evidence="2" type="ORF">E7156_04640</name>
</gene>
<dbReference type="Proteomes" id="UP000027584">
    <property type="component" value="Unassembled WGS sequence"/>
</dbReference>
<protein>
    <submittedName>
        <fullName evidence="2">MazG-like protein</fullName>
    </submittedName>
</protein>
<reference evidence="1 3" key="2">
    <citation type="submission" date="2014-05" db="EMBL/GenBank/DDBJ databases">
        <title>Genome sequence of Streptococcus gallolyticus.</title>
        <authorList>
            <person name="Del Campo R."/>
        </authorList>
    </citation>
    <scope>NUCLEOTIDE SEQUENCE [LARGE SCALE GENOMIC DNA]</scope>
    <source>
        <strain evidence="1 3">LMG17956</strain>
    </source>
</reference>
<dbReference type="AlphaFoldDB" id="A0A060RLC6"/>
<dbReference type="Proteomes" id="UP000700800">
    <property type="component" value="Unassembled WGS sequence"/>
</dbReference>
<evidence type="ECO:0000313" key="1">
    <source>
        <dbReference type="EMBL" id="CDO18694.1"/>
    </source>
</evidence>
<reference evidence="2" key="3">
    <citation type="submission" date="2019-04" db="EMBL/GenBank/DDBJ databases">
        <title>Evolution of Biomass-Degrading Anaerobic Consortia Revealed by Metagenomics.</title>
        <authorList>
            <person name="Peng X."/>
        </authorList>
    </citation>
    <scope>NUCLEOTIDE SEQUENCE</scope>
    <source>
        <strain evidence="2">SIG195</strain>
    </source>
</reference>
<proteinExistence type="predicted"/>
<reference evidence="1 3" key="1">
    <citation type="submission" date="2014-02" db="EMBL/GenBank/DDBJ databases">
        <authorList>
            <person name="Manrique M."/>
        </authorList>
    </citation>
    <scope>NUCLEOTIDE SEQUENCE [LARGE SCALE GENOMIC DNA]</scope>
    <source>
        <strain evidence="1 3">LMG17956</strain>
    </source>
</reference>
<dbReference type="EMBL" id="CCBC010000202">
    <property type="protein sequence ID" value="CDO18694.1"/>
    <property type="molecule type" value="Genomic_DNA"/>
</dbReference>
<organism evidence="1 3">
    <name type="scientific">Streptococcus gallolyticus</name>
    <dbReference type="NCBI Taxonomy" id="315405"/>
    <lineage>
        <taxon>Bacteria</taxon>
        <taxon>Bacillati</taxon>
        <taxon>Bacillota</taxon>
        <taxon>Bacilli</taxon>
        <taxon>Lactobacillales</taxon>
        <taxon>Streptococcaceae</taxon>
        <taxon>Streptococcus</taxon>
    </lineage>
</organism>
<dbReference type="EMBL" id="SVAF01000009">
    <property type="protein sequence ID" value="MBE6164588.1"/>
    <property type="molecule type" value="Genomic_DNA"/>
</dbReference>